<dbReference type="NCBIfam" id="TIGR00536">
    <property type="entry name" value="hemK_fam"/>
    <property type="match status" value="1"/>
</dbReference>
<dbReference type="PANTHER" id="PTHR18895:SF74">
    <property type="entry name" value="MTRF1L RELEASE FACTOR GLUTAMINE METHYLTRANSFERASE"/>
    <property type="match status" value="1"/>
</dbReference>
<evidence type="ECO:0000256" key="1">
    <source>
        <dbReference type="ARBA" id="ARBA00022603"/>
    </source>
</evidence>
<feature type="binding site" evidence="5">
    <location>
        <position position="140"/>
    </location>
    <ligand>
        <name>S-adenosyl-L-methionine</name>
        <dbReference type="ChEBI" id="CHEBI:59789"/>
    </ligand>
</feature>
<dbReference type="InterPro" id="IPR029063">
    <property type="entry name" value="SAM-dependent_MTases_sf"/>
</dbReference>
<keyword evidence="2 5" id="KW-0808">Transferase</keyword>
<dbReference type="CDD" id="cd02440">
    <property type="entry name" value="AdoMet_MTases"/>
    <property type="match status" value="1"/>
</dbReference>
<accession>Q0VS76</accession>
<comment type="similarity">
    <text evidence="5">Belongs to the protein N5-glutamine methyltransferase family. PrmC subfamily.</text>
</comment>
<dbReference type="RefSeq" id="WP_011587810.1">
    <property type="nucleotide sequence ID" value="NC_008260.1"/>
</dbReference>
<sequence length="280" mass="30153">MRIDDALRQARHRLASSPCAALDAQVLLCHVLEQSRTWLFTWPERELTRAQQAEFEALLARREQGEPVAHLIGEREFFGRRFSVTADTLIPRPDTETLVEQVLALALPANARVVDLGTGTGAIGITLALEQPAWQVTLVDNSAAALQVAAANARQLGATVRCLQGSWLTPCDGFFDLVVSNPPYIEDGDVHLAQGDVRFEPRSALVAGDQGLADLITIAQQAAGKLVAGGWLLLEHGFEQGDAVRALLADIGFEDVRTEQDLGGNDRVTLGKQCAAGSKS</sequence>
<dbReference type="NCBIfam" id="TIGR03534">
    <property type="entry name" value="RF_mod_PrmC"/>
    <property type="match status" value="1"/>
</dbReference>
<dbReference type="SUPFAM" id="SSF53335">
    <property type="entry name" value="S-adenosyl-L-methionine-dependent methyltransferases"/>
    <property type="match status" value="1"/>
</dbReference>
<evidence type="ECO:0000256" key="2">
    <source>
        <dbReference type="ARBA" id="ARBA00022679"/>
    </source>
</evidence>
<dbReference type="PROSITE" id="PS00092">
    <property type="entry name" value="N6_MTASE"/>
    <property type="match status" value="1"/>
</dbReference>
<evidence type="ECO:0000256" key="4">
    <source>
        <dbReference type="ARBA" id="ARBA00048391"/>
    </source>
</evidence>
<feature type="domain" description="Release factor glutamine methyltransferase N-terminal" evidence="7">
    <location>
        <begin position="5"/>
        <end position="73"/>
    </location>
</feature>
<dbReference type="InterPro" id="IPR040758">
    <property type="entry name" value="PrmC_N"/>
</dbReference>
<evidence type="ECO:0000259" key="6">
    <source>
        <dbReference type="Pfam" id="PF05175"/>
    </source>
</evidence>
<dbReference type="HOGENOM" id="CLU_018398_3_0_6"/>
<evidence type="ECO:0000256" key="3">
    <source>
        <dbReference type="ARBA" id="ARBA00022691"/>
    </source>
</evidence>
<dbReference type="HAMAP" id="MF_02126">
    <property type="entry name" value="RF_methyltr_PrmC"/>
    <property type="match status" value="1"/>
</dbReference>
<dbReference type="InterPro" id="IPR007848">
    <property type="entry name" value="Small_mtfrase_dom"/>
</dbReference>
<dbReference type="KEGG" id="abo:ABO_0524"/>
<dbReference type="PANTHER" id="PTHR18895">
    <property type="entry name" value="HEMK METHYLTRANSFERASE"/>
    <property type="match status" value="1"/>
</dbReference>
<reference evidence="8 9" key="1">
    <citation type="journal article" date="2006" name="Nat. Biotechnol.">
        <title>Genome sequence of the ubiquitous hydrocarbon-degrading marine bacterium Alcanivorax borkumensis.</title>
        <authorList>
            <person name="Schneiker S."/>
            <person name="Martins dos Santos V.A.P."/>
            <person name="Bartels D."/>
            <person name="Bekel T."/>
            <person name="Brecht M."/>
            <person name="Buhrmester J."/>
            <person name="Chernikova T.N."/>
            <person name="Denaro R."/>
            <person name="Ferrer M."/>
            <person name="Gertler C."/>
            <person name="Goesmann A."/>
            <person name="Golyshina O.V."/>
            <person name="Kaminski F."/>
            <person name="Khachane A.N."/>
            <person name="Lang S."/>
            <person name="Linke B."/>
            <person name="McHardy A.C."/>
            <person name="Meyer F."/>
            <person name="Nechitaylo T."/>
            <person name="Puehler A."/>
            <person name="Regenhardt D."/>
            <person name="Rupp O."/>
            <person name="Sabirova J.S."/>
            <person name="Selbitschka W."/>
            <person name="Yakimov M.M."/>
            <person name="Timmis K.N."/>
            <person name="Vorhoelter F.-J."/>
            <person name="Weidner S."/>
            <person name="Kaiser O."/>
            <person name="Golyshin P.N."/>
        </authorList>
    </citation>
    <scope>NUCLEOTIDE SEQUENCE [LARGE SCALE GENOMIC DNA]</scope>
    <source>
        <strain evidence="9">ATCC 700651 / DSM 11573 / NCIMB 13689 / SK2</strain>
    </source>
</reference>
<gene>
    <name evidence="8" type="primary">hemK</name>
    <name evidence="5" type="synonym">prmC</name>
    <name evidence="8" type="ordered locus">ABO_0524</name>
</gene>
<feature type="domain" description="Methyltransferase small" evidence="6">
    <location>
        <begin position="102"/>
        <end position="191"/>
    </location>
</feature>
<dbReference type="Proteomes" id="UP000008871">
    <property type="component" value="Chromosome"/>
</dbReference>
<keyword evidence="9" id="KW-1185">Reference proteome</keyword>
<dbReference type="InterPro" id="IPR050320">
    <property type="entry name" value="N5-glutamine_MTase"/>
</dbReference>
<feature type="binding site" evidence="5">
    <location>
        <position position="181"/>
    </location>
    <ligand>
        <name>S-adenosyl-L-methionine</name>
        <dbReference type="ChEBI" id="CHEBI:59789"/>
    </ligand>
</feature>
<keyword evidence="1 5" id="KW-0489">Methyltransferase</keyword>
<proteinExistence type="inferred from homology"/>
<dbReference type="Pfam" id="PF05175">
    <property type="entry name" value="MTS"/>
    <property type="match status" value="1"/>
</dbReference>
<feature type="binding site" evidence="5">
    <location>
        <begin position="181"/>
        <end position="184"/>
    </location>
    <ligand>
        <name>substrate</name>
    </ligand>
</feature>
<feature type="binding site" evidence="5">
    <location>
        <position position="167"/>
    </location>
    <ligand>
        <name>S-adenosyl-L-methionine</name>
        <dbReference type="ChEBI" id="CHEBI:59789"/>
    </ligand>
</feature>
<protein>
    <recommendedName>
        <fullName evidence="5">Release factor glutamine methyltransferase</fullName>
        <shortName evidence="5">RF MTase</shortName>
        <ecNumber evidence="5">2.1.1.297</ecNumber>
    </recommendedName>
    <alternativeName>
        <fullName evidence="5">N5-glutamine methyltransferase PrmC</fullName>
    </alternativeName>
    <alternativeName>
        <fullName evidence="5">Protein-(glutamine-N5) MTase PrmC</fullName>
    </alternativeName>
    <alternativeName>
        <fullName evidence="5">Protein-glutamine N-methyltransferase PrmC</fullName>
    </alternativeName>
</protein>
<evidence type="ECO:0000259" key="7">
    <source>
        <dbReference type="Pfam" id="PF17827"/>
    </source>
</evidence>
<dbReference type="AlphaFoldDB" id="Q0VS76"/>
<dbReference type="InterPro" id="IPR002052">
    <property type="entry name" value="DNA_methylase_N6_adenine_CS"/>
</dbReference>
<dbReference type="InterPro" id="IPR004556">
    <property type="entry name" value="HemK-like"/>
</dbReference>
<evidence type="ECO:0000256" key="5">
    <source>
        <dbReference type="HAMAP-Rule" id="MF_02126"/>
    </source>
</evidence>
<dbReference type="EC" id="2.1.1.297" evidence="5"/>
<dbReference type="EMBL" id="AM286690">
    <property type="protein sequence ID" value="CAL15972.1"/>
    <property type="molecule type" value="Genomic_DNA"/>
</dbReference>
<dbReference type="GO" id="GO:0032259">
    <property type="term" value="P:methylation"/>
    <property type="evidence" value="ECO:0007669"/>
    <property type="project" value="UniProtKB-KW"/>
</dbReference>
<name>Q0VS76_ALCBS</name>
<dbReference type="InterPro" id="IPR019874">
    <property type="entry name" value="RF_methyltr_PrmC"/>
</dbReference>
<dbReference type="Pfam" id="PF17827">
    <property type="entry name" value="PrmC_N"/>
    <property type="match status" value="1"/>
</dbReference>
<comment type="function">
    <text evidence="5">Methylates the class 1 translation termination release factors RF1/PrfA and RF2/PrfB on the glutamine residue of the universally conserved GGQ motif.</text>
</comment>
<dbReference type="Gene3D" id="1.10.8.10">
    <property type="entry name" value="DNA helicase RuvA subunit, C-terminal domain"/>
    <property type="match status" value="1"/>
</dbReference>
<dbReference type="GO" id="GO:0003676">
    <property type="term" value="F:nucleic acid binding"/>
    <property type="evidence" value="ECO:0007669"/>
    <property type="project" value="InterPro"/>
</dbReference>
<dbReference type="FunFam" id="3.40.50.150:FF:000053">
    <property type="entry name" value="Release factor glutamine methyltransferase"/>
    <property type="match status" value="1"/>
</dbReference>
<comment type="catalytic activity">
    <reaction evidence="4 5">
        <text>L-glutaminyl-[peptide chain release factor] + S-adenosyl-L-methionine = N(5)-methyl-L-glutaminyl-[peptide chain release factor] + S-adenosyl-L-homocysteine + H(+)</text>
        <dbReference type="Rhea" id="RHEA:42896"/>
        <dbReference type="Rhea" id="RHEA-COMP:10271"/>
        <dbReference type="Rhea" id="RHEA-COMP:10272"/>
        <dbReference type="ChEBI" id="CHEBI:15378"/>
        <dbReference type="ChEBI" id="CHEBI:30011"/>
        <dbReference type="ChEBI" id="CHEBI:57856"/>
        <dbReference type="ChEBI" id="CHEBI:59789"/>
        <dbReference type="ChEBI" id="CHEBI:61891"/>
        <dbReference type="EC" id="2.1.1.297"/>
    </reaction>
</comment>
<dbReference type="eggNOG" id="COG2890">
    <property type="taxonomic scope" value="Bacteria"/>
</dbReference>
<feature type="binding site" evidence="5">
    <location>
        <begin position="117"/>
        <end position="121"/>
    </location>
    <ligand>
        <name>S-adenosyl-L-methionine</name>
        <dbReference type="ChEBI" id="CHEBI:59789"/>
    </ligand>
</feature>
<organism evidence="8 9">
    <name type="scientific">Alcanivorax borkumensis (strain ATCC 700651 / DSM 11573 / NCIMB 13689 / SK2)</name>
    <dbReference type="NCBI Taxonomy" id="393595"/>
    <lineage>
        <taxon>Bacteria</taxon>
        <taxon>Pseudomonadati</taxon>
        <taxon>Pseudomonadota</taxon>
        <taxon>Gammaproteobacteria</taxon>
        <taxon>Oceanospirillales</taxon>
        <taxon>Alcanivoracaceae</taxon>
        <taxon>Alcanivorax</taxon>
    </lineage>
</organism>
<evidence type="ECO:0000313" key="9">
    <source>
        <dbReference type="Proteomes" id="UP000008871"/>
    </source>
</evidence>
<evidence type="ECO:0000313" key="8">
    <source>
        <dbReference type="EMBL" id="CAL15972.1"/>
    </source>
</evidence>
<dbReference type="OrthoDB" id="9800643at2"/>
<keyword evidence="3 5" id="KW-0949">S-adenosyl-L-methionine</keyword>
<dbReference type="STRING" id="393595.ABO_0524"/>
<dbReference type="GO" id="GO:0102559">
    <property type="term" value="F:peptide chain release factor N(5)-glutamine methyltransferase activity"/>
    <property type="evidence" value="ECO:0007669"/>
    <property type="project" value="UniProtKB-EC"/>
</dbReference>
<dbReference type="Gene3D" id="3.40.50.150">
    <property type="entry name" value="Vaccinia Virus protein VP39"/>
    <property type="match status" value="1"/>
</dbReference>
<dbReference type="FunFam" id="1.10.8.10:FF:000032">
    <property type="entry name" value="Release factor glutamine methyltransferase"/>
    <property type="match status" value="1"/>
</dbReference>